<dbReference type="GO" id="GO:0030154">
    <property type="term" value="P:cell differentiation"/>
    <property type="evidence" value="ECO:0007669"/>
    <property type="project" value="UniProtKB-KW"/>
</dbReference>
<evidence type="ECO:0000256" key="8">
    <source>
        <dbReference type="ARBA" id="ARBA00023159"/>
    </source>
</evidence>
<comment type="function">
    <text evidence="11">Transcriptional regulator that controls a genetic switch in male development. It is necessary and sufficient for initiating male sex determination by directing the development of supporting cell precursors (pre-Sertoli cells) as Sertoli rather than granulosa cells. Involved in different aspects of gene regulation including promoter activation or repression. Binds to the DNA consensus sequence 5'-[AT]AACAA[AT]-3'. SRY HMG box recognizes DNA by partial intercalation in the minor groove and promotes DNA bending. Also involved in pre-mRNA splicing. In male adult brain involved in the maintenance of motor functions of dopaminergic neurons.</text>
</comment>
<evidence type="ECO:0000256" key="9">
    <source>
        <dbReference type="ARBA" id="ARBA00023163"/>
    </source>
</evidence>
<feature type="compositionally biased region" description="Low complexity" evidence="13">
    <location>
        <begin position="329"/>
        <end position="362"/>
    </location>
</feature>
<evidence type="ECO:0000256" key="1">
    <source>
        <dbReference type="ARBA" id="ARBA00004324"/>
    </source>
</evidence>
<dbReference type="InterPro" id="IPR050140">
    <property type="entry name" value="SRY-related_HMG-box_TF-like"/>
</dbReference>
<dbReference type="OrthoDB" id="1919336at2759"/>
<evidence type="ECO:0000256" key="12">
    <source>
        <dbReference type="PROSITE-ProRule" id="PRU00267"/>
    </source>
</evidence>
<dbReference type="CDD" id="cd22004">
    <property type="entry name" value="HMG-box_SOX"/>
    <property type="match status" value="1"/>
</dbReference>
<dbReference type="InterPro" id="IPR009071">
    <property type="entry name" value="HMG_box_dom"/>
</dbReference>
<evidence type="ECO:0000256" key="4">
    <source>
        <dbReference type="ARBA" id="ARBA00022782"/>
    </source>
</evidence>
<comment type="subcellular location">
    <subcellularLocation>
        <location evidence="1">Nucleus speckle</location>
    </subcellularLocation>
</comment>
<dbReference type="STRING" id="188477.A0A3S0ZL62"/>
<dbReference type="SUPFAM" id="SSF47095">
    <property type="entry name" value="HMG-box"/>
    <property type="match status" value="1"/>
</dbReference>
<dbReference type="GO" id="GO:0000978">
    <property type="term" value="F:RNA polymerase II cis-regulatory region sequence-specific DNA binding"/>
    <property type="evidence" value="ECO:0007669"/>
    <property type="project" value="TreeGrafter"/>
</dbReference>
<dbReference type="InterPro" id="IPR036910">
    <property type="entry name" value="HMG_box_dom_sf"/>
</dbReference>
<proteinExistence type="inferred from homology"/>
<dbReference type="SMART" id="SM00398">
    <property type="entry name" value="HMG"/>
    <property type="match status" value="1"/>
</dbReference>
<dbReference type="EMBL" id="RQTK01000333">
    <property type="protein sequence ID" value="RUS81514.1"/>
    <property type="molecule type" value="Genomic_DNA"/>
</dbReference>
<keyword evidence="12" id="KW-0539">Nucleus</keyword>
<accession>A0A3S0ZL62</accession>
<keyword evidence="6" id="KW-0726">Sexual differentiation</keyword>
<feature type="compositionally biased region" description="Basic and acidic residues" evidence="13">
    <location>
        <begin position="307"/>
        <end position="320"/>
    </location>
</feature>
<dbReference type="GO" id="GO:0016607">
    <property type="term" value="C:nuclear speck"/>
    <property type="evidence" value="ECO:0007669"/>
    <property type="project" value="UniProtKB-SubCell"/>
</dbReference>
<dbReference type="GO" id="GO:0005516">
    <property type="term" value="F:calmodulin binding"/>
    <property type="evidence" value="ECO:0007669"/>
    <property type="project" value="UniProtKB-KW"/>
</dbReference>
<dbReference type="Pfam" id="PF00505">
    <property type="entry name" value="HMG_box"/>
    <property type="match status" value="1"/>
</dbReference>
<evidence type="ECO:0000259" key="14">
    <source>
        <dbReference type="PROSITE" id="PS50118"/>
    </source>
</evidence>
<dbReference type="Proteomes" id="UP000271974">
    <property type="component" value="Unassembled WGS sequence"/>
</dbReference>
<dbReference type="Gene3D" id="1.10.30.10">
    <property type="entry name" value="High mobility group box domain"/>
    <property type="match status" value="1"/>
</dbReference>
<keyword evidence="7 12" id="KW-0238">DNA-binding</keyword>
<dbReference type="PROSITE" id="PS50118">
    <property type="entry name" value="HMG_BOX_2"/>
    <property type="match status" value="1"/>
</dbReference>
<comment type="caution">
    <text evidence="15">The sequence shown here is derived from an EMBL/GenBank/DDBJ whole genome shotgun (WGS) entry which is preliminary data.</text>
</comment>
<dbReference type="PANTHER" id="PTHR10270">
    <property type="entry name" value="SOX TRANSCRIPTION FACTOR"/>
    <property type="match status" value="1"/>
</dbReference>
<name>A0A3S0ZL62_ELYCH</name>
<evidence type="ECO:0000256" key="7">
    <source>
        <dbReference type="ARBA" id="ARBA00023125"/>
    </source>
</evidence>
<evidence type="ECO:0000256" key="2">
    <source>
        <dbReference type="ARBA" id="ARBA00005998"/>
    </source>
</evidence>
<evidence type="ECO:0000313" key="15">
    <source>
        <dbReference type="EMBL" id="RUS81514.1"/>
    </source>
</evidence>
<keyword evidence="5" id="KW-0112">Calmodulin-binding</keyword>
<reference evidence="15 16" key="1">
    <citation type="submission" date="2019-01" db="EMBL/GenBank/DDBJ databases">
        <title>A draft genome assembly of the solar-powered sea slug Elysia chlorotica.</title>
        <authorList>
            <person name="Cai H."/>
            <person name="Li Q."/>
            <person name="Fang X."/>
            <person name="Li J."/>
            <person name="Curtis N.E."/>
            <person name="Altenburger A."/>
            <person name="Shibata T."/>
            <person name="Feng M."/>
            <person name="Maeda T."/>
            <person name="Schwartz J.A."/>
            <person name="Shigenobu S."/>
            <person name="Lundholm N."/>
            <person name="Nishiyama T."/>
            <person name="Yang H."/>
            <person name="Hasebe M."/>
            <person name="Li S."/>
            <person name="Pierce S.K."/>
            <person name="Wang J."/>
        </authorList>
    </citation>
    <scope>NUCLEOTIDE SEQUENCE [LARGE SCALE GENOMIC DNA]</scope>
    <source>
        <strain evidence="15">EC2010</strain>
        <tissue evidence="15">Whole organism of an adult</tissue>
    </source>
</reference>
<dbReference type="PANTHER" id="PTHR10270:SF161">
    <property type="entry name" value="SEX-DETERMINING REGION Y PROTEIN"/>
    <property type="match status" value="1"/>
</dbReference>
<evidence type="ECO:0000256" key="13">
    <source>
        <dbReference type="SAM" id="MobiDB-lite"/>
    </source>
</evidence>
<keyword evidence="8" id="KW-0010">Activator</keyword>
<feature type="domain" description="HMG box" evidence="14">
    <location>
        <begin position="230"/>
        <end position="298"/>
    </location>
</feature>
<organism evidence="15 16">
    <name type="scientific">Elysia chlorotica</name>
    <name type="common">Eastern emerald elysia</name>
    <name type="synonym">Sea slug</name>
    <dbReference type="NCBI Taxonomy" id="188477"/>
    <lineage>
        <taxon>Eukaryota</taxon>
        <taxon>Metazoa</taxon>
        <taxon>Spiralia</taxon>
        <taxon>Lophotrochozoa</taxon>
        <taxon>Mollusca</taxon>
        <taxon>Gastropoda</taxon>
        <taxon>Heterobranchia</taxon>
        <taxon>Euthyneura</taxon>
        <taxon>Panpulmonata</taxon>
        <taxon>Sacoglossa</taxon>
        <taxon>Placobranchoidea</taxon>
        <taxon>Plakobranchidae</taxon>
        <taxon>Elysia</taxon>
    </lineage>
</organism>
<evidence type="ECO:0000256" key="5">
    <source>
        <dbReference type="ARBA" id="ARBA00022860"/>
    </source>
</evidence>
<evidence type="ECO:0000256" key="6">
    <source>
        <dbReference type="ARBA" id="ARBA00022928"/>
    </source>
</evidence>
<feature type="region of interest" description="Disordered" evidence="13">
    <location>
        <begin position="297"/>
        <end position="366"/>
    </location>
</feature>
<keyword evidence="9" id="KW-0804">Transcription</keyword>
<sequence>MDFSSDIMQMMMPTVGFVEPVELEDIFPYNGKTLDTLPQDLEVSLDSPVSLELKHEDMHMGMFRHTTAPASVSPSLVDADNFSSATNMSPSFMEDDQSDIYSAMADRSASISPALTTLDDDLLDMDKHLIQQRIKDHEIFDSERSYSLIEKCNILYERSKCKKYSPEFLSQIDKVEDPEQKVDYLIEFVRYIKTPLPWNYVKCEELHKPYTSASSCKKEKKRDSDGHVNPKRPMNAFMIWSKQCRSLISHICPQLHNATISKKLGVWWRKFTDEEKDVYEREKVKLTAFHAHEFPEYKYRPRKKAPKKTEEKPESGPKEKPSRKRKSSSSKQNQAQQQQQQQQQQQLESQQQKLQQQARQPSLNNNININIGETRASLDPALQRKLQSKMNVKIDPGMRRDVSLSQGSRCTAINLADLSSLHSSDRASSPSPLAKRLCLRPIEVQQTVPPTTIDLADTANRSTVFDTPGNSPLTPVTPVTPNESALGVVASTSQGQPCFDFPLSSSSRVPMLMEQLASTSNNNIIVSTTSSGNQLVFPVGSIYKNSSGSNGNIITINGRINENNNNIILNNNNALLNNNNITVKNESLLLRGGNVFLKSEPLLLQNNTMTLRESLLLHNDNYALKQDALMLQGAATVKQEPLSPQWTLSVKTEADHFSPSFIKSEPEYMPLHSAIDLDSIHQLPMLSADVVDEVLDAGLTSYNNDNLLTDIMTFIGGSSQYESLDGPATV</sequence>
<evidence type="ECO:0000313" key="16">
    <source>
        <dbReference type="Proteomes" id="UP000271974"/>
    </source>
</evidence>
<evidence type="ECO:0000256" key="11">
    <source>
        <dbReference type="ARBA" id="ARBA00045821"/>
    </source>
</evidence>
<dbReference type="AlphaFoldDB" id="A0A3S0ZL62"/>
<dbReference type="GO" id="GO:0007548">
    <property type="term" value="P:sex differentiation"/>
    <property type="evidence" value="ECO:0007669"/>
    <property type="project" value="UniProtKB-KW"/>
</dbReference>
<evidence type="ECO:0000256" key="10">
    <source>
        <dbReference type="ARBA" id="ARBA00032498"/>
    </source>
</evidence>
<keyword evidence="4" id="KW-0221">Differentiation</keyword>
<gene>
    <name evidence="15" type="ORF">EGW08_010721</name>
</gene>
<protein>
    <recommendedName>
        <fullName evidence="3">Sex-determining region Y protein</fullName>
    </recommendedName>
    <alternativeName>
        <fullName evidence="10">Testis-determining factor</fullName>
    </alternativeName>
</protein>
<feature type="DNA-binding region" description="HMG box" evidence="12">
    <location>
        <begin position="230"/>
        <end position="298"/>
    </location>
</feature>
<keyword evidence="16" id="KW-1185">Reference proteome</keyword>
<dbReference type="GO" id="GO:0001228">
    <property type="term" value="F:DNA-binding transcription activator activity, RNA polymerase II-specific"/>
    <property type="evidence" value="ECO:0007669"/>
    <property type="project" value="TreeGrafter"/>
</dbReference>
<evidence type="ECO:0000256" key="3">
    <source>
        <dbReference type="ARBA" id="ARBA00019052"/>
    </source>
</evidence>
<comment type="similarity">
    <text evidence="2">Belongs to the SRY family.</text>
</comment>